<keyword evidence="2" id="KW-0472">Membrane</keyword>
<sequence>MVIGFSEMNLKNFLDIGTGLYSGVEFILFICWGLLELTSKLSTKESSRITPSDTTKPLEAFSDKQDTPSYKELFPNGADVKEKTEEPELQTSYDNAPQRKTEPESSSRPSGDSRQWEADHKATAEPTVKKRSRGRPRREEVVPPKQNKKKK</sequence>
<evidence type="ECO:0000256" key="2">
    <source>
        <dbReference type="SAM" id="Phobius"/>
    </source>
</evidence>
<proteinExistence type="predicted"/>
<evidence type="ECO:0000256" key="1">
    <source>
        <dbReference type="SAM" id="MobiDB-lite"/>
    </source>
</evidence>
<accession>A0AAN8NIH1</accession>
<reference evidence="3 4" key="1">
    <citation type="submission" date="2019-10" db="EMBL/GenBank/DDBJ databases">
        <authorList>
            <person name="Palmer J.M."/>
        </authorList>
    </citation>
    <scope>NUCLEOTIDE SEQUENCE [LARGE SCALE GENOMIC DNA]</scope>
    <source>
        <strain evidence="3 4">TWF506</strain>
    </source>
</reference>
<dbReference type="AlphaFoldDB" id="A0AAN8NIH1"/>
<comment type="caution">
    <text evidence="3">The sequence shown here is derived from an EMBL/GenBank/DDBJ whole genome shotgun (WGS) entry which is preliminary data.</text>
</comment>
<dbReference type="EMBL" id="JAVHJM010000010">
    <property type="protein sequence ID" value="KAK6504320.1"/>
    <property type="molecule type" value="Genomic_DNA"/>
</dbReference>
<gene>
    <name evidence="3" type="ORF">TWF506_002523</name>
</gene>
<feature type="compositionally biased region" description="Basic and acidic residues" evidence="1">
    <location>
        <begin position="114"/>
        <end position="123"/>
    </location>
</feature>
<dbReference type="Proteomes" id="UP001307849">
    <property type="component" value="Unassembled WGS sequence"/>
</dbReference>
<protein>
    <submittedName>
        <fullName evidence="3">Uncharacterized protein</fullName>
    </submittedName>
</protein>
<name>A0AAN8NIH1_9PEZI</name>
<organism evidence="3 4">
    <name type="scientific">Arthrobotrys conoides</name>
    <dbReference type="NCBI Taxonomy" id="74498"/>
    <lineage>
        <taxon>Eukaryota</taxon>
        <taxon>Fungi</taxon>
        <taxon>Dikarya</taxon>
        <taxon>Ascomycota</taxon>
        <taxon>Pezizomycotina</taxon>
        <taxon>Orbiliomycetes</taxon>
        <taxon>Orbiliales</taxon>
        <taxon>Orbiliaceae</taxon>
        <taxon>Arthrobotrys</taxon>
    </lineage>
</organism>
<feature type="transmembrane region" description="Helical" evidence="2">
    <location>
        <begin position="20"/>
        <end position="38"/>
    </location>
</feature>
<keyword evidence="2" id="KW-1133">Transmembrane helix</keyword>
<evidence type="ECO:0000313" key="3">
    <source>
        <dbReference type="EMBL" id="KAK6504320.1"/>
    </source>
</evidence>
<feature type="region of interest" description="Disordered" evidence="1">
    <location>
        <begin position="43"/>
        <end position="151"/>
    </location>
</feature>
<evidence type="ECO:0000313" key="4">
    <source>
        <dbReference type="Proteomes" id="UP001307849"/>
    </source>
</evidence>
<keyword evidence="2" id="KW-0812">Transmembrane</keyword>
<keyword evidence="4" id="KW-1185">Reference proteome</keyword>